<evidence type="ECO:0000256" key="3">
    <source>
        <dbReference type="ARBA" id="ARBA00022989"/>
    </source>
</evidence>
<evidence type="ECO:0000313" key="9">
    <source>
        <dbReference type="Proteomes" id="UP000297527"/>
    </source>
</evidence>
<gene>
    <name evidence="8" type="ORF">BCON_0142g00100</name>
</gene>
<feature type="domain" description="Rhodopsin" evidence="7">
    <location>
        <begin position="34"/>
        <end position="257"/>
    </location>
</feature>
<dbReference type="PANTHER" id="PTHR33048:SF92">
    <property type="entry name" value="INTEGRAL MEMBRANE PROTEIN"/>
    <property type="match status" value="1"/>
</dbReference>
<feature type="transmembrane region" description="Helical" evidence="6">
    <location>
        <begin position="220"/>
        <end position="238"/>
    </location>
</feature>
<dbReference type="InterPro" id="IPR052337">
    <property type="entry name" value="SAT4-like"/>
</dbReference>
<reference evidence="8 9" key="1">
    <citation type="submission" date="2017-12" db="EMBL/GenBank/DDBJ databases">
        <title>Comparative genomics of Botrytis spp.</title>
        <authorList>
            <person name="Valero-Jimenez C.A."/>
            <person name="Tapia P."/>
            <person name="Veloso J."/>
            <person name="Silva-Moreno E."/>
            <person name="Staats M."/>
            <person name="Valdes J.H."/>
            <person name="Van Kan J.A.L."/>
        </authorList>
    </citation>
    <scope>NUCLEOTIDE SEQUENCE [LARGE SCALE GENOMIC DNA]</scope>
    <source>
        <strain evidence="8 9">MUCL11595</strain>
    </source>
</reference>
<dbReference type="EMBL" id="PQXN01000142">
    <property type="protein sequence ID" value="TGO52384.1"/>
    <property type="molecule type" value="Genomic_DNA"/>
</dbReference>
<accession>A0A4Z1HUE5</accession>
<keyword evidence="3 6" id="KW-1133">Transmembrane helix</keyword>
<dbReference type="Pfam" id="PF20684">
    <property type="entry name" value="Fung_rhodopsin"/>
    <property type="match status" value="1"/>
</dbReference>
<sequence>MDNPNNHSGRIDKQAFLVSTGFLLAVGLVSAICRFYVRLQIQKDFGLDDGFLLVGIGCISVALIIQYSINMDTMYLAEALTHNPETAVMPPDFLQQVFGFQKWITVVSMLTWTSIMAVKFSFLFLFRKLIDRIRPLKIYWWVVTITTTGILGFGISGYYLACPYYFSLKALQCSSEIGSNRTKIYASTQMGLDLLSDVSQVLTIAVCLIWPVKIKWTQKIMLAMSLCLTIVLIVVTIIRVSGLQFHGKVDQVWGSKKPIWG</sequence>
<keyword evidence="4 6" id="KW-0472">Membrane</keyword>
<dbReference type="AlphaFoldDB" id="A0A4Z1HUE5"/>
<comment type="subcellular location">
    <subcellularLocation>
        <location evidence="1">Membrane</location>
        <topology evidence="1">Multi-pass membrane protein</topology>
    </subcellularLocation>
</comment>
<dbReference type="OrthoDB" id="444631at2759"/>
<evidence type="ECO:0000256" key="2">
    <source>
        <dbReference type="ARBA" id="ARBA00022692"/>
    </source>
</evidence>
<dbReference type="GO" id="GO:0016020">
    <property type="term" value="C:membrane"/>
    <property type="evidence" value="ECO:0007669"/>
    <property type="project" value="UniProtKB-SubCell"/>
</dbReference>
<evidence type="ECO:0000256" key="6">
    <source>
        <dbReference type="SAM" id="Phobius"/>
    </source>
</evidence>
<dbReference type="Proteomes" id="UP000297527">
    <property type="component" value="Unassembled WGS sequence"/>
</dbReference>
<feature type="transmembrane region" description="Helical" evidence="6">
    <location>
        <begin position="138"/>
        <end position="161"/>
    </location>
</feature>
<evidence type="ECO:0000256" key="1">
    <source>
        <dbReference type="ARBA" id="ARBA00004141"/>
    </source>
</evidence>
<dbReference type="InterPro" id="IPR049326">
    <property type="entry name" value="Rhodopsin_dom_fungi"/>
</dbReference>
<comment type="caution">
    <text evidence="8">The sequence shown here is derived from an EMBL/GenBank/DDBJ whole genome shotgun (WGS) entry which is preliminary data.</text>
</comment>
<evidence type="ECO:0000313" key="8">
    <source>
        <dbReference type="EMBL" id="TGO52384.1"/>
    </source>
</evidence>
<protein>
    <recommendedName>
        <fullName evidence="7">Rhodopsin domain-containing protein</fullName>
    </recommendedName>
</protein>
<feature type="transmembrane region" description="Helical" evidence="6">
    <location>
        <begin position="15"/>
        <end position="37"/>
    </location>
</feature>
<feature type="transmembrane region" description="Helical" evidence="6">
    <location>
        <begin position="103"/>
        <end position="126"/>
    </location>
</feature>
<evidence type="ECO:0000259" key="7">
    <source>
        <dbReference type="Pfam" id="PF20684"/>
    </source>
</evidence>
<evidence type="ECO:0000256" key="5">
    <source>
        <dbReference type="ARBA" id="ARBA00038359"/>
    </source>
</evidence>
<feature type="transmembrane region" description="Helical" evidence="6">
    <location>
        <begin position="49"/>
        <end position="69"/>
    </location>
</feature>
<keyword evidence="9" id="KW-1185">Reference proteome</keyword>
<evidence type="ECO:0000256" key="4">
    <source>
        <dbReference type="ARBA" id="ARBA00023136"/>
    </source>
</evidence>
<organism evidence="8 9">
    <name type="scientific">Botryotinia convoluta</name>
    <dbReference type="NCBI Taxonomy" id="54673"/>
    <lineage>
        <taxon>Eukaryota</taxon>
        <taxon>Fungi</taxon>
        <taxon>Dikarya</taxon>
        <taxon>Ascomycota</taxon>
        <taxon>Pezizomycotina</taxon>
        <taxon>Leotiomycetes</taxon>
        <taxon>Helotiales</taxon>
        <taxon>Sclerotiniaceae</taxon>
        <taxon>Botryotinia</taxon>
    </lineage>
</organism>
<keyword evidence="2 6" id="KW-0812">Transmembrane</keyword>
<name>A0A4Z1HUE5_9HELO</name>
<comment type="similarity">
    <text evidence="5">Belongs to the SAT4 family.</text>
</comment>
<dbReference type="PANTHER" id="PTHR33048">
    <property type="entry name" value="PTH11-LIKE INTEGRAL MEMBRANE PROTEIN (AFU_ORTHOLOGUE AFUA_5G11245)"/>
    <property type="match status" value="1"/>
</dbReference>
<proteinExistence type="inferred from homology"/>